<dbReference type="eggNOG" id="ENOG502R2TA">
    <property type="taxonomic scope" value="Eukaryota"/>
</dbReference>
<dbReference type="InParanoid" id="G0QMV3"/>
<organism evidence="3 4">
    <name type="scientific">Ichthyophthirius multifiliis</name>
    <name type="common">White spot disease agent</name>
    <name type="synonym">Ich</name>
    <dbReference type="NCBI Taxonomy" id="5932"/>
    <lineage>
        <taxon>Eukaryota</taxon>
        <taxon>Sar</taxon>
        <taxon>Alveolata</taxon>
        <taxon>Ciliophora</taxon>
        <taxon>Intramacronucleata</taxon>
        <taxon>Oligohymenophorea</taxon>
        <taxon>Hymenostomatida</taxon>
        <taxon>Ophryoglenina</taxon>
        <taxon>Ichthyophthirius</taxon>
    </lineage>
</organism>
<keyword evidence="2" id="KW-0812">Transmembrane</keyword>
<keyword evidence="2" id="KW-0472">Membrane</keyword>
<evidence type="ECO:0000313" key="3">
    <source>
        <dbReference type="EMBL" id="EGR33451.1"/>
    </source>
</evidence>
<sequence length="1294" mass="160237">MNNNLSEQNFHDIPFFAQNNNQQQFSQLNQENSQIKFTNQQNLQQSPFSYNKNNQQQTNNNNNLQEESNKISKHLLNMIKNTENIYSKYFQADENEINENIQRKQVLPKPQILNKFNLNSPKSVSIQKKKNFQQQMQIEKENNQRKIVNQIAFFYQKLKEDKNQQIEQQLNNQEKLEKKNIEVKKKEVLIQKTTDFELKNNYSFDFFFQISVNEIDIFKKQLDRNHLQQLFFEQLSFYELPIQRNYSKKDDFVKIVEKNQNFQIIKHLCIYNMLSKIKKIIEIRQKFKELKKDLVILQKKSTFLKKNKDKILILKDLKMRLIQKGFFEYLKNKVFYKKQVQSYLDQIIYQRKKHQIFMCFFWMKTYKNIRQDKICINKELQLFFLKKYFLGLKKQCFFKKGNFYRPFFQEIRKKRMFFILKEFWNKFLVFFQFQKMKVKQKNISGLIFVQKLKMKSFAILKALKNKEKKQFIYTKNIACRYQRELYEINVQIKQMFFFKKINENLNEDDEFESEKALRKARQEMLLQKLNNQAAISQDNQSTYKEKYQQSQYIIENCQKIQEKQKIIKNIQIFQFYQHIQSLIQKLKKNCLYKEESKNLVVLKVKKRDILQKIKEKEIFVKKKSSFLHWRGLFLEKELNVKLELLIQMKNALKILNFFQQKYSFCKIQKEKIEKKKENFLIQKSFFYLKKISWPKIQLENQKILFFKKKFFFQKFVFFKAFQKVKKMSTLFYLQNLKKKSLKNLQVQCLLQKKLRTTYQKSLKQRLLRKWLQRLNQKHFLRNFFSRILLSTEELIIFKYKNKQNFIQKVFQAWKQILQENENTKIQKIQNFSAKIHYNSVLKTHFFFIWKKQICQEKSLKKLFFQILPKQLNLCIIQPWKKITFQHTGKIISHQNQKNRDLKINAFFGLKNNYKIKRKSVNFFKKKFFEKIKEFQQKSIQNRQKIYKNFILVKYFKKLMINLLKKMKKKKNLERIQLFLVQKSLKKSFFYLKNYVQIKNSEKLLNIKLRKYYEKKLKKIIFVSLKVYELNQKKKKIKFEKSDEFRDLSQKKKINKYQLNIDENMRYQIIQIFKQWRILSIKNKDIKFILSKIQQQKSRDLLKKIMFLWKQETPFIQNQKIQQTINIQNYQQKQQESNKQYQQQQKQQFNLYQQKQQYEQQQNLKQSINEKQNKKKKVLNLILKIKINQIKLKIKIFKQIRIWNKFIRIIYCFMKIQSKKNQQYNLQKCFDIFYFIYRYYFIYLLYLFFLKQKKNKIEFLQKKINFYKYILLYQILKILFFFHQSYIKSFCISYH</sequence>
<dbReference type="RefSeq" id="XP_004037437.1">
    <property type="nucleotide sequence ID" value="XM_004037389.1"/>
</dbReference>
<reference evidence="3 4" key="1">
    <citation type="submission" date="2011-07" db="EMBL/GenBank/DDBJ databases">
        <authorList>
            <person name="Coyne R."/>
            <person name="Brami D."/>
            <person name="Johnson J."/>
            <person name="Hostetler J."/>
            <person name="Hannick L."/>
            <person name="Clark T."/>
            <person name="Cassidy-Hanley D."/>
            <person name="Inman J."/>
        </authorList>
    </citation>
    <scope>NUCLEOTIDE SEQUENCE [LARGE SCALE GENOMIC DNA]</scope>
    <source>
        <strain evidence="3 4">G5</strain>
    </source>
</reference>
<evidence type="ECO:0000313" key="4">
    <source>
        <dbReference type="Proteomes" id="UP000008983"/>
    </source>
</evidence>
<dbReference type="STRING" id="857967.G0QMV3"/>
<protein>
    <recommendedName>
        <fullName evidence="5">Transmembrane protein</fullName>
    </recommendedName>
</protein>
<accession>G0QMV3</accession>
<gene>
    <name evidence="3" type="ORF">IMG5_052130</name>
</gene>
<dbReference type="OMA" id="KVIFMHH"/>
<name>G0QMV3_ICHMU</name>
<evidence type="ECO:0000256" key="1">
    <source>
        <dbReference type="SAM" id="Coils"/>
    </source>
</evidence>
<dbReference type="GeneID" id="14909631"/>
<evidence type="ECO:0008006" key="5">
    <source>
        <dbReference type="Google" id="ProtNLM"/>
    </source>
</evidence>
<keyword evidence="2" id="KW-1133">Transmembrane helix</keyword>
<feature type="coiled-coil region" evidence="1">
    <location>
        <begin position="156"/>
        <end position="186"/>
    </location>
</feature>
<dbReference type="EMBL" id="GL983439">
    <property type="protein sequence ID" value="EGR33451.1"/>
    <property type="molecule type" value="Genomic_DNA"/>
</dbReference>
<proteinExistence type="predicted"/>
<feature type="coiled-coil region" evidence="1">
    <location>
        <begin position="1126"/>
        <end position="1180"/>
    </location>
</feature>
<feature type="transmembrane region" description="Helical" evidence="2">
    <location>
        <begin position="1269"/>
        <end position="1286"/>
    </location>
</feature>
<keyword evidence="1" id="KW-0175">Coiled coil</keyword>
<keyword evidence="4" id="KW-1185">Reference proteome</keyword>
<evidence type="ECO:0000256" key="2">
    <source>
        <dbReference type="SAM" id="Phobius"/>
    </source>
</evidence>
<feature type="coiled-coil region" evidence="1">
    <location>
        <begin position="519"/>
        <end position="546"/>
    </location>
</feature>
<dbReference type="Proteomes" id="UP000008983">
    <property type="component" value="Unassembled WGS sequence"/>
</dbReference>
<feature type="transmembrane region" description="Helical" evidence="2">
    <location>
        <begin position="1231"/>
        <end position="1248"/>
    </location>
</feature>